<feature type="signal peptide" evidence="3">
    <location>
        <begin position="1"/>
        <end position="18"/>
    </location>
</feature>
<evidence type="ECO:0000256" key="1">
    <source>
        <dbReference type="SAM" id="MobiDB-lite"/>
    </source>
</evidence>
<keyword evidence="2" id="KW-0812">Transmembrane</keyword>
<evidence type="ECO:0000256" key="3">
    <source>
        <dbReference type="SAM" id="SignalP"/>
    </source>
</evidence>
<organism evidence="4 5">
    <name type="scientific">Friedmanniomyces endolithicus</name>
    <dbReference type="NCBI Taxonomy" id="329885"/>
    <lineage>
        <taxon>Eukaryota</taxon>
        <taxon>Fungi</taxon>
        <taxon>Dikarya</taxon>
        <taxon>Ascomycota</taxon>
        <taxon>Pezizomycotina</taxon>
        <taxon>Dothideomycetes</taxon>
        <taxon>Dothideomycetidae</taxon>
        <taxon>Mycosphaerellales</taxon>
        <taxon>Teratosphaeriaceae</taxon>
        <taxon>Friedmanniomyces</taxon>
    </lineage>
</organism>
<comment type="caution">
    <text evidence="4">The sequence shown here is derived from an EMBL/GenBank/DDBJ whole genome shotgun (WGS) entry which is preliminary data.</text>
</comment>
<reference evidence="4" key="1">
    <citation type="submission" date="2023-06" db="EMBL/GenBank/DDBJ databases">
        <title>Black Yeasts Isolated from many extreme environments.</title>
        <authorList>
            <person name="Coleine C."/>
            <person name="Stajich J.E."/>
            <person name="Selbmann L."/>
        </authorList>
    </citation>
    <scope>NUCLEOTIDE SEQUENCE</scope>
    <source>
        <strain evidence="4">CCFEE 5200</strain>
    </source>
</reference>
<feature type="region of interest" description="Disordered" evidence="1">
    <location>
        <begin position="34"/>
        <end position="63"/>
    </location>
</feature>
<keyword evidence="2" id="KW-0472">Membrane</keyword>
<proteinExistence type="predicted"/>
<feature type="compositionally biased region" description="Polar residues" evidence="1">
    <location>
        <begin position="48"/>
        <end position="57"/>
    </location>
</feature>
<feature type="region of interest" description="Disordered" evidence="1">
    <location>
        <begin position="226"/>
        <end position="249"/>
    </location>
</feature>
<keyword evidence="3" id="KW-0732">Signal</keyword>
<feature type="transmembrane region" description="Helical" evidence="2">
    <location>
        <begin position="123"/>
        <end position="147"/>
    </location>
</feature>
<keyword evidence="5" id="KW-1185">Reference proteome</keyword>
<dbReference type="EMBL" id="JAUJLE010000001">
    <property type="protein sequence ID" value="KAK1016343.1"/>
    <property type="molecule type" value="Genomic_DNA"/>
</dbReference>
<evidence type="ECO:0000313" key="4">
    <source>
        <dbReference type="EMBL" id="KAK1016343.1"/>
    </source>
</evidence>
<protein>
    <recommendedName>
        <fullName evidence="6">Mid2 domain-containing protein</fullName>
    </recommendedName>
</protein>
<accession>A0AAN6L507</accession>
<dbReference type="AlphaFoldDB" id="A0AAN6L507"/>
<evidence type="ECO:0000313" key="5">
    <source>
        <dbReference type="Proteomes" id="UP001175353"/>
    </source>
</evidence>
<evidence type="ECO:0000256" key="2">
    <source>
        <dbReference type="SAM" id="Phobius"/>
    </source>
</evidence>
<feature type="chain" id="PRO_5043043708" description="Mid2 domain-containing protein" evidence="3">
    <location>
        <begin position="19"/>
        <end position="249"/>
    </location>
</feature>
<name>A0AAN6L507_9PEZI</name>
<gene>
    <name evidence="4" type="ORF">LTR91_000363</name>
</gene>
<dbReference type="Proteomes" id="UP001175353">
    <property type="component" value="Unassembled WGS sequence"/>
</dbReference>
<keyword evidence="2" id="KW-1133">Transmembrane helix</keyword>
<sequence>MRASFLLLLHLLTGHALAQTATITEYVTVPPTATSSLSAGGPVREVTSDATSNRAEQSTLVTSASSTLSSERFASTPAPVAIAQASSNGTSYDGGSSGSGAAVNTDAGASGSGSSFSISKGGLAAIIVVVVIVALLGIASTILFVVAKRRQWDIRASIRRASRRITGRGGAPPTPRTPGANNRRTAVTAGRLASPRVDGRSAKHAGHTAGLGVGVGARDVEKGRLGIGASGTAKPQGRGWQKLWGNDWK</sequence>
<evidence type="ECO:0008006" key="6">
    <source>
        <dbReference type="Google" id="ProtNLM"/>
    </source>
</evidence>